<evidence type="ECO:0000313" key="2">
    <source>
        <dbReference type="Proteomes" id="UP000063699"/>
    </source>
</evidence>
<dbReference type="Proteomes" id="UP000063699">
    <property type="component" value="Chromosome"/>
</dbReference>
<dbReference type="EMBL" id="CP012752">
    <property type="protein sequence ID" value="ALG08193.1"/>
    <property type="molecule type" value="Genomic_DNA"/>
</dbReference>
<reference evidence="1 2" key="1">
    <citation type="submission" date="2015-07" db="EMBL/GenBank/DDBJ databases">
        <title>Genome sequencing of Kibdelosporangium phytohabitans.</title>
        <authorList>
            <person name="Qin S."/>
            <person name="Xing K."/>
        </authorList>
    </citation>
    <scope>NUCLEOTIDE SEQUENCE [LARGE SCALE GENOMIC DNA]</scope>
    <source>
        <strain evidence="1 2">KLBMP1111</strain>
    </source>
</reference>
<protein>
    <submittedName>
        <fullName evidence="1">Uncharacterized protein</fullName>
    </submittedName>
</protein>
<dbReference type="KEGG" id="kphy:AOZ06_15900"/>
<sequence>MDRYLARSHNIERDRQGWVPPRAGDRGVAVTTVVPGFPGDGYGEFMQKALAHSGYNWNRHGRRRP</sequence>
<organism evidence="1 2">
    <name type="scientific">Kibdelosporangium phytohabitans</name>
    <dbReference type="NCBI Taxonomy" id="860235"/>
    <lineage>
        <taxon>Bacteria</taxon>
        <taxon>Bacillati</taxon>
        <taxon>Actinomycetota</taxon>
        <taxon>Actinomycetes</taxon>
        <taxon>Pseudonocardiales</taxon>
        <taxon>Pseudonocardiaceae</taxon>
        <taxon>Kibdelosporangium</taxon>
    </lineage>
</organism>
<name>A0A0N9HT89_9PSEU</name>
<accession>A0A0N9HT89</accession>
<dbReference type="RefSeq" id="WP_054290100.1">
    <property type="nucleotide sequence ID" value="NZ_CP012752.1"/>
</dbReference>
<evidence type="ECO:0000313" key="1">
    <source>
        <dbReference type="EMBL" id="ALG08193.1"/>
    </source>
</evidence>
<dbReference type="AlphaFoldDB" id="A0A0N9HT89"/>
<keyword evidence="2" id="KW-1185">Reference proteome</keyword>
<gene>
    <name evidence="1" type="ORF">AOZ06_15900</name>
</gene>
<proteinExistence type="predicted"/>